<name>A0A8J3U5W9_9ACTN</name>
<dbReference type="EMBL" id="BOOP01000019">
    <property type="protein sequence ID" value="GII39129.1"/>
    <property type="molecule type" value="Genomic_DNA"/>
</dbReference>
<accession>A0A8J3U5W9</accession>
<gene>
    <name evidence="1" type="ORF">Pph01_41320</name>
</gene>
<dbReference type="InterPro" id="IPR053977">
    <property type="entry name" value="Rv2466c-like"/>
</dbReference>
<dbReference type="Pfam" id="PF22234">
    <property type="entry name" value="Rv2466c-like"/>
    <property type="match status" value="1"/>
</dbReference>
<keyword evidence="2" id="KW-1185">Reference proteome</keyword>
<dbReference type="InterPro" id="IPR036249">
    <property type="entry name" value="Thioredoxin-like_sf"/>
</dbReference>
<dbReference type="RefSeq" id="WP_204074739.1">
    <property type="nucleotide sequence ID" value="NZ_BAABHI010000003.1"/>
</dbReference>
<dbReference type="AlphaFoldDB" id="A0A8J3U5W9"/>
<comment type="caution">
    <text evidence="1">The sequence shown here is derived from an EMBL/GenBank/DDBJ whole genome shotgun (WGS) entry which is preliminary data.</text>
</comment>
<sequence length="213" mass="24002">MTATDQAEAEPAARPKVDFYFDPICPFAWISSRWILEVEKQRDIDLRFRVMSLSVLNENKDDLPQWYRDLLDKGWGPVRVCIAAAERHGEEVLRDLYTALGTRIHNQGNKDFELVAKEALAEVGLPVELADAAGSSDYDEALRRSHHEGMDPVGEDVGTPTIHVDGVAFFGPVLNRIPRGEDALNVFDGAYALAKYPYFFELKRTRTGELDFS</sequence>
<protein>
    <submittedName>
        <fullName evidence="1">DSBA oxidoreductase</fullName>
    </submittedName>
</protein>
<dbReference type="SUPFAM" id="SSF52833">
    <property type="entry name" value="Thioredoxin-like"/>
    <property type="match status" value="1"/>
</dbReference>
<organism evidence="1 2">
    <name type="scientific">Planotetraspora phitsanulokensis</name>
    <dbReference type="NCBI Taxonomy" id="575192"/>
    <lineage>
        <taxon>Bacteria</taxon>
        <taxon>Bacillati</taxon>
        <taxon>Actinomycetota</taxon>
        <taxon>Actinomycetes</taxon>
        <taxon>Streptosporangiales</taxon>
        <taxon>Streptosporangiaceae</taxon>
        <taxon>Planotetraspora</taxon>
    </lineage>
</organism>
<proteinExistence type="predicted"/>
<dbReference type="Proteomes" id="UP000622547">
    <property type="component" value="Unassembled WGS sequence"/>
</dbReference>
<reference evidence="1 2" key="1">
    <citation type="submission" date="2021-01" db="EMBL/GenBank/DDBJ databases">
        <title>Whole genome shotgun sequence of Planotetraspora phitsanulokensis NBRC 104273.</title>
        <authorList>
            <person name="Komaki H."/>
            <person name="Tamura T."/>
        </authorList>
    </citation>
    <scope>NUCLEOTIDE SEQUENCE [LARGE SCALE GENOMIC DNA]</scope>
    <source>
        <strain evidence="1 2">NBRC 104273</strain>
    </source>
</reference>
<dbReference type="Gene3D" id="3.40.30.10">
    <property type="entry name" value="Glutaredoxin"/>
    <property type="match status" value="1"/>
</dbReference>
<evidence type="ECO:0000313" key="2">
    <source>
        <dbReference type="Proteomes" id="UP000622547"/>
    </source>
</evidence>
<evidence type="ECO:0000313" key="1">
    <source>
        <dbReference type="EMBL" id="GII39129.1"/>
    </source>
</evidence>